<evidence type="ECO:0000256" key="3">
    <source>
        <dbReference type="ARBA" id="ARBA00022989"/>
    </source>
</evidence>
<proteinExistence type="evidence at transcript level"/>
<evidence type="ECO:0000256" key="8">
    <source>
        <dbReference type="SAM" id="Phobius"/>
    </source>
</evidence>
<keyword evidence="3 8" id="KW-1133">Transmembrane helix</keyword>
<comment type="subcellular location">
    <subcellularLocation>
        <location evidence="1">Membrane</location>
        <topology evidence="1">Multi-pass membrane protein</topology>
    </subcellularLocation>
</comment>
<dbReference type="GO" id="GO:0004930">
    <property type="term" value="F:G protein-coupled receptor activity"/>
    <property type="evidence" value="ECO:0007669"/>
    <property type="project" value="UniProtKB-KW"/>
</dbReference>
<accession>A0A346FU00</accession>
<organism evidence="10">
    <name type="scientific">Exaiptasia diaphana</name>
    <name type="common">Tropical sea anemone</name>
    <name type="synonym">Aiptasia pulchella</name>
    <dbReference type="NCBI Taxonomy" id="2652724"/>
    <lineage>
        <taxon>Eukaryota</taxon>
        <taxon>Metazoa</taxon>
        <taxon>Cnidaria</taxon>
        <taxon>Anthozoa</taxon>
        <taxon>Hexacorallia</taxon>
        <taxon>Actiniaria</taxon>
        <taxon>Aiptasiidae</taxon>
        <taxon>Exaiptasia</taxon>
    </lineage>
</organism>
<keyword evidence="5 8" id="KW-0472">Membrane</keyword>
<dbReference type="PANTHER" id="PTHR24240">
    <property type="entry name" value="OPSIN"/>
    <property type="match status" value="1"/>
</dbReference>
<sequence length="356" mass="39794">MSRGFVNSSLLKESSIQSNDSHIVYFSVMVAILTVGFIGNTLTIIVFAQKEHRSKIISPFIINLAVADLFIVVFGYPFAFGSNISNEKLLAGSRRCDWSAFVNGSIGIASIAILTEMSLIMWYSITTMVVIKKKHFPTKFKVLLIGIAWVYGVLSMIPPLLGWSRFVPGSAGISCAPDWTSTSNETLSYNILLMLVGFTLPVTVTATSYIKLYRSLMSNNLLDRQFQNMPWLICRRKSQVNVARMVALSFIAFLLSWSPYCFVCLAAMFQNTYAIKDGEAEIPELMAKASVLYNPFIYVGMNKDARKTLSNLALRILHQARSRSTLSIVSRRSKLSYVTWNYPEVISINNNQATST</sequence>
<dbReference type="Pfam" id="PF00001">
    <property type="entry name" value="7tm_1"/>
    <property type="match status" value="1"/>
</dbReference>
<name>A0A346FU00_EXADI</name>
<evidence type="ECO:0000256" key="4">
    <source>
        <dbReference type="ARBA" id="ARBA00023040"/>
    </source>
</evidence>
<keyword evidence="4" id="KW-0297">G-protein coupled receptor</keyword>
<evidence type="ECO:0000259" key="9">
    <source>
        <dbReference type="PROSITE" id="PS50262"/>
    </source>
</evidence>
<dbReference type="EMBL" id="MH586793">
    <property type="protein sequence ID" value="AXN75743.1"/>
    <property type="molecule type" value="mRNA"/>
</dbReference>
<dbReference type="GO" id="GO:0016020">
    <property type="term" value="C:membrane"/>
    <property type="evidence" value="ECO:0007669"/>
    <property type="project" value="UniProtKB-SubCell"/>
</dbReference>
<dbReference type="OrthoDB" id="5988006at2759"/>
<dbReference type="InterPro" id="IPR000276">
    <property type="entry name" value="GPCR_Rhodpsn"/>
</dbReference>
<dbReference type="PRINTS" id="PR00237">
    <property type="entry name" value="GPCRRHODOPSN"/>
</dbReference>
<evidence type="ECO:0000256" key="5">
    <source>
        <dbReference type="ARBA" id="ARBA00023136"/>
    </source>
</evidence>
<evidence type="ECO:0000256" key="1">
    <source>
        <dbReference type="ARBA" id="ARBA00004141"/>
    </source>
</evidence>
<evidence type="ECO:0000256" key="2">
    <source>
        <dbReference type="ARBA" id="ARBA00022692"/>
    </source>
</evidence>
<protein>
    <submittedName>
        <fullName evidence="10">Opsin</fullName>
    </submittedName>
</protein>
<keyword evidence="6" id="KW-0675">Receptor</keyword>
<dbReference type="InterPro" id="IPR050125">
    <property type="entry name" value="GPCR_opsins"/>
</dbReference>
<evidence type="ECO:0000313" key="10">
    <source>
        <dbReference type="EMBL" id="AXN75743.1"/>
    </source>
</evidence>
<keyword evidence="7" id="KW-0807">Transducer</keyword>
<dbReference type="Gene3D" id="1.20.1070.10">
    <property type="entry name" value="Rhodopsin 7-helix transmembrane proteins"/>
    <property type="match status" value="1"/>
</dbReference>
<dbReference type="InterPro" id="IPR017452">
    <property type="entry name" value="GPCR_Rhodpsn_7TM"/>
</dbReference>
<feature type="transmembrane region" description="Helical" evidence="8">
    <location>
        <begin position="245"/>
        <end position="269"/>
    </location>
</feature>
<dbReference type="SUPFAM" id="SSF81321">
    <property type="entry name" value="Family A G protein-coupled receptor-like"/>
    <property type="match status" value="1"/>
</dbReference>
<feature type="transmembrane region" description="Helical" evidence="8">
    <location>
        <begin position="23"/>
        <end position="48"/>
    </location>
</feature>
<feature type="transmembrane region" description="Helical" evidence="8">
    <location>
        <begin position="60"/>
        <end position="80"/>
    </location>
</feature>
<feature type="transmembrane region" description="Helical" evidence="8">
    <location>
        <begin position="187"/>
        <end position="210"/>
    </location>
</feature>
<feature type="transmembrane region" description="Helical" evidence="8">
    <location>
        <begin position="100"/>
        <end position="122"/>
    </location>
</feature>
<reference evidence="10" key="2">
    <citation type="submission" date="2018-07" db="EMBL/GenBank/DDBJ databases">
        <authorList>
            <person name="Quirk P.G."/>
            <person name="Krulwich T.A."/>
        </authorList>
    </citation>
    <scope>NUCLEOTIDE SEQUENCE</scope>
    <source>
        <strain evidence="10">1624</strain>
    </source>
</reference>
<keyword evidence="2 8" id="KW-0812">Transmembrane</keyword>
<reference evidence="10" key="1">
    <citation type="journal article" date="2018" name="Curr. Biol.">
        <title>Prolific Origination of Eyes in Cnidaria with Co-option of Non-visual Opsins.</title>
        <authorList>
            <person name="Picciani N."/>
            <person name="Kerlin J.R."/>
            <person name="Sierra N."/>
            <person name="Swafford A.J."/>
            <person name="Ramirez M.D."/>
            <person name="Roberts N.G."/>
            <person name="Cannon J.T."/>
            <person name="Daly M."/>
            <person name="Oakley T.H."/>
        </authorList>
    </citation>
    <scope>NUCLEOTIDE SEQUENCE</scope>
    <source>
        <strain evidence="10">1624</strain>
    </source>
</reference>
<dbReference type="PROSITE" id="PS50262">
    <property type="entry name" value="G_PROTEIN_RECEP_F1_2"/>
    <property type="match status" value="1"/>
</dbReference>
<feature type="domain" description="G-protein coupled receptors family 1 profile" evidence="9">
    <location>
        <begin position="39"/>
        <end position="298"/>
    </location>
</feature>
<dbReference type="CDD" id="cd14969">
    <property type="entry name" value="7tmA_Opsins_type2_animals"/>
    <property type="match status" value="1"/>
</dbReference>
<evidence type="ECO:0000256" key="6">
    <source>
        <dbReference type="ARBA" id="ARBA00023170"/>
    </source>
</evidence>
<feature type="transmembrane region" description="Helical" evidence="8">
    <location>
        <begin position="142"/>
        <end position="161"/>
    </location>
</feature>
<evidence type="ECO:0000256" key="7">
    <source>
        <dbReference type="ARBA" id="ARBA00023224"/>
    </source>
</evidence>
<dbReference type="AlphaFoldDB" id="A0A346FU00"/>